<dbReference type="Pfam" id="PF00155">
    <property type="entry name" value="Aminotran_1_2"/>
    <property type="match status" value="1"/>
</dbReference>
<reference evidence="12 13" key="1">
    <citation type="journal article" date="2012" name="Int. J. Syst. Evol. Microbiol.">
        <title>Vibrio caribbeanicus sp. nov., isolated from the marine sponge Scleritoderma cyanea.</title>
        <authorList>
            <person name="Hoffmann M."/>
            <person name="Monday S.R."/>
            <person name="Allard M.W."/>
            <person name="Strain E.A."/>
            <person name="Whittaker P."/>
            <person name="Naum M."/>
            <person name="McCarthy P.J."/>
            <person name="Lopez J.V."/>
            <person name="Fischer M."/>
            <person name="Brown E.W."/>
        </authorList>
    </citation>
    <scope>NUCLEOTIDE SEQUENCE [LARGE SCALE GENOMIC DNA]</scope>
    <source>
        <strain evidence="12 13">ATCC BAA-2122</strain>
    </source>
</reference>
<evidence type="ECO:0000256" key="6">
    <source>
        <dbReference type="ARBA" id="ARBA00022756"/>
    </source>
</evidence>
<dbReference type="UniPathway" id="UPA00078"/>
<proteinExistence type="inferred from homology"/>
<dbReference type="RefSeq" id="WP_009599250.1">
    <property type="nucleotide sequence ID" value="NZ_AEIU01000002.1"/>
</dbReference>
<evidence type="ECO:0000313" key="12">
    <source>
        <dbReference type="EMBL" id="EFP98578.1"/>
    </source>
</evidence>
<accession>E3BEG1</accession>
<comment type="caution">
    <text evidence="12">The sequence shown here is derived from an EMBL/GenBank/DDBJ whole genome shotgun (WGS) entry which is preliminary data.</text>
</comment>
<keyword evidence="6" id="KW-0093">Biotin biosynthesis</keyword>
<keyword evidence="13" id="KW-1185">Reference proteome</keyword>
<sequence length="381" mass="42293">MLAFNQRFKQAISERRDRDLLRNVVPIKGRNDRLFSHSQHCYLNFSSNDYLGLATDKTLMKEWQKGIDLYGNGSGASPLVTGFSQAHQELEQSLCEWLGFERALFFSSGFAANQAVLFTLLAENDLLVQDKLNHASLIEAGLLSPAQMKRFKHNDLSHLKTLLDRECMVVTEGVFSMDGDLSPLTEIKSLMAHQGLLVVDDAHGIGVLGEEGRGSCNYAGVQPDILIVTFGKALGVSGAAILCNQLIGEYLTQFAKHYVYSTALPPAQAFAICRSIDMVREQSWRREKLAELSYLYQVKLSDFCESINTLTPIKPLIVGETGRALHIAEQMKKQGFWLTAIRPPTVAKGSARLRVTLTATHTKDQITALTKTLKSVLKDSK</sequence>
<organism evidence="12 13">
    <name type="scientific">Vibrio caribbeanicus ATCC BAA-2122</name>
    <dbReference type="NCBI Taxonomy" id="796620"/>
    <lineage>
        <taxon>Bacteria</taxon>
        <taxon>Pseudomonadati</taxon>
        <taxon>Pseudomonadota</taxon>
        <taxon>Gammaproteobacteria</taxon>
        <taxon>Vibrionales</taxon>
        <taxon>Vibrionaceae</taxon>
        <taxon>Vibrio</taxon>
    </lineage>
</organism>
<feature type="domain" description="Aminotransferase class I/classII large" evidence="11">
    <location>
        <begin position="43"/>
        <end position="371"/>
    </location>
</feature>
<gene>
    <name evidence="12" type="ORF">VIBC2010_08523</name>
</gene>
<evidence type="ECO:0000256" key="3">
    <source>
        <dbReference type="ARBA" id="ARBA00010008"/>
    </source>
</evidence>
<dbReference type="GO" id="GO:0008710">
    <property type="term" value="F:8-amino-7-oxononanoate synthase activity"/>
    <property type="evidence" value="ECO:0007669"/>
    <property type="project" value="UniProtKB-UniRule"/>
</dbReference>
<comment type="similarity">
    <text evidence="3 10">Belongs to the class-II pyridoxal-phosphate-dependent aminotransferase family. BioF subfamily.</text>
</comment>
<dbReference type="SUPFAM" id="SSF53383">
    <property type="entry name" value="PLP-dependent transferases"/>
    <property type="match status" value="1"/>
</dbReference>
<evidence type="ECO:0000256" key="2">
    <source>
        <dbReference type="ARBA" id="ARBA00004746"/>
    </source>
</evidence>
<keyword evidence="12" id="KW-0012">Acyltransferase</keyword>
<comment type="catalytic activity">
    <reaction evidence="8 10">
        <text>6-carboxyhexanoyl-[ACP] + L-alanine + H(+) = (8S)-8-amino-7-oxononanoate + holo-[ACP] + CO2</text>
        <dbReference type="Rhea" id="RHEA:42288"/>
        <dbReference type="Rhea" id="RHEA-COMP:9685"/>
        <dbReference type="Rhea" id="RHEA-COMP:9955"/>
        <dbReference type="ChEBI" id="CHEBI:15378"/>
        <dbReference type="ChEBI" id="CHEBI:16526"/>
        <dbReference type="ChEBI" id="CHEBI:57972"/>
        <dbReference type="ChEBI" id="CHEBI:64479"/>
        <dbReference type="ChEBI" id="CHEBI:78846"/>
        <dbReference type="ChEBI" id="CHEBI:149468"/>
        <dbReference type="EC" id="2.3.1.47"/>
    </reaction>
</comment>
<dbReference type="InterPro" id="IPR050087">
    <property type="entry name" value="AON_synthase_class-II"/>
</dbReference>
<comment type="subunit">
    <text evidence="4 10">Homodimer.</text>
</comment>
<dbReference type="Gene3D" id="3.90.1150.10">
    <property type="entry name" value="Aspartate Aminotransferase, domain 1"/>
    <property type="match status" value="1"/>
</dbReference>
<feature type="modified residue" description="N6-(pyridoxal phosphate)lysine" evidence="9">
    <location>
        <position position="232"/>
    </location>
</feature>
<dbReference type="NCBIfam" id="TIGR00858">
    <property type="entry name" value="bioF"/>
    <property type="match status" value="1"/>
</dbReference>
<evidence type="ECO:0000256" key="10">
    <source>
        <dbReference type="RuleBase" id="RU003693"/>
    </source>
</evidence>
<dbReference type="Proteomes" id="UP000002943">
    <property type="component" value="Unassembled WGS sequence"/>
</dbReference>
<comment type="function">
    <text evidence="10">Catalyzes the decarboxylative condensation of pimeloyl-[acyl-carrier protein] and L-alanine to produce 8-amino-7-oxononanoate (AON), [acyl-carrier protein], and carbon dioxide.</text>
</comment>
<evidence type="ECO:0000259" key="11">
    <source>
        <dbReference type="Pfam" id="PF00155"/>
    </source>
</evidence>
<dbReference type="InterPro" id="IPR004723">
    <property type="entry name" value="AONS_Archaea/Proteobacteria"/>
</dbReference>
<dbReference type="InterPro" id="IPR015421">
    <property type="entry name" value="PyrdxlP-dep_Trfase_major"/>
</dbReference>
<dbReference type="InterPro" id="IPR004839">
    <property type="entry name" value="Aminotransferase_I/II_large"/>
</dbReference>
<dbReference type="eggNOG" id="COG0156">
    <property type="taxonomic scope" value="Bacteria"/>
</dbReference>
<dbReference type="OrthoDB" id="9807157at2"/>
<name>E3BEG1_9VIBR</name>
<protein>
    <recommendedName>
        <fullName evidence="10">8-amino-7-ketopelargonate synthase</fullName>
        <ecNumber evidence="10">2.3.1.47</ecNumber>
    </recommendedName>
</protein>
<evidence type="ECO:0000256" key="4">
    <source>
        <dbReference type="ARBA" id="ARBA00011738"/>
    </source>
</evidence>
<comment type="cofactor">
    <cofactor evidence="1 9 10">
        <name>pyridoxal 5'-phosphate</name>
        <dbReference type="ChEBI" id="CHEBI:597326"/>
    </cofactor>
</comment>
<keyword evidence="5 10" id="KW-0808">Transferase</keyword>
<dbReference type="STRING" id="796620.VIBC2010_08523"/>
<dbReference type="InterPro" id="IPR015422">
    <property type="entry name" value="PyrdxlP-dep_Trfase_small"/>
</dbReference>
<dbReference type="EC" id="2.3.1.47" evidence="10"/>
<keyword evidence="7 9" id="KW-0663">Pyridoxal phosphate</keyword>
<dbReference type="GO" id="GO:0030170">
    <property type="term" value="F:pyridoxal phosphate binding"/>
    <property type="evidence" value="ECO:0007669"/>
    <property type="project" value="InterPro"/>
</dbReference>
<evidence type="ECO:0000256" key="5">
    <source>
        <dbReference type="ARBA" id="ARBA00022679"/>
    </source>
</evidence>
<dbReference type="PANTHER" id="PTHR13693">
    <property type="entry name" value="CLASS II AMINOTRANSFERASE/8-AMINO-7-OXONONANOATE SYNTHASE"/>
    <property type="match status" value="1"/>
</dbReference>
<dbReference type="PROSITE" id="PS00599">
    <property type="entry name" value="AA_TRANSFER_CLASS_2"/>
    <property type="match status" value="1"/>
</dbReference>
<dbReference type="GO" id="GO:0009102">
    <property type="term" value="P:biotin biosynthetic process"/>
    <property type="evidence" value="ECO:0007669"/>
    <property type="project" value="UniProtKB-UniRule"/>
</dbReference>
<dbReference type="InterPro" id="IPR001917">
    <property type="entry name" value="Aminotrans_II_pyridoxalP_BS"/>
</dbReference>
<evidence type="ECO:0000256" key="8">
    <source>
        <dbReference type="ARBA" id="ARBA00047715"/>
    </source>
</evidence>
<evidence type="ECO:0000256" key="1">
    <source>
        <dbReference type="ARBA" id="ARBA00001933"/>
    </source>
</evidence>
<evidence type="ECO:0000256" key="7">
    <source>
        <dbReference type="ARBA" id="ARBA00022898"/>
    </source>
</evidence>
<comment type="pathway">
    <text evidence="2 10">Cofactor biosynthesis; biotin biosynthesis.</text>
</comment>
<dbReference type="EMBL" id="AEIU01000002">
    <property type="protein sequence ID" value="EFP98578.1"/>
    <property type="molecule type" value="Genomic_DNA"/>
</dbReference>
<dbReference type="Gene3D" id="3.40.640.10">
    <property type="entry name" value="Type I PLP-dependent aspartate aminotransferase-like (Major domain)"/>
    <property type="match status" value="1"/>
</dbReference>
<dbReference type="AlphaFoldDB" id="E3BEG1"/>
<dbReference type="InterPro" id="IPR015424">
    <property type="entry name" value="PyrdxlP-dep_Trfase"/>
</dbReference>
<dbReference type="PANTHER" id="PTHR13693:SF100">
    <property type="entry name" value="8-AMINO-7-OXONONANOATE SYNTHASE"/>
    <property type="match status" value="1"/>
</dbReference>
<evidence type="ECO:0000256" key="9">
    <source>
        <dbReference type="PIRSR" id="PIRSR604723-51"/>
    </source>
</evidence>
<evidence type="ECO:0000313" key="13">
    <source>
        <dbReference type="Proteomes" id="UP000002943"/>
    </source>
</evidence>